<accession>A0A9P4L791</accession>
<keyword evidence="4" id="KW-1185">Reference proteome</keyword>
<gene>
    <name evidence="3" type="ORF">K460DRAFT_368942</name>
</gene>
<dbReference type="PANTHER" id="PTHR11075">
    <property type="entry name" value="PEPTIDE CHAIN RELEASE FACTOR"/>
    <property type="match status" value="1"/>
</dbReference>
<dbReference type="InterPro" id="IPR052104">
    <property type="entry name" value="Mito_Release_Factor_mL62"/>
</dbReference>
<evidence type="ECO:0000256" key="1">
    <source>
        <dbReference type="SAM" id="MobiDB-lite"/>
    </source>
</evidence>
<feature type="compositionally biased region" description="Basic and acidic residues" evidence="1">
    <location>
        <begin position="178"/>
        <end position="191"/>
    </location>
</feature>
<protein>
    <recommendedName>
        <fullName evidence="2">Prokaryotic-type class I peptide chain release factors domain-containing protein</fullName>
    </recommendedName>
</protein>
<name>A0A9P4L791_9PLEO</name>
<organism evidence="3 4">
    <name type="scientific">Cucurbitaria berberidis CBS 394.84</name>
    <dbReference type="NCBI Taxonomy" id="1168544"/>
    <lineage>
        <taxon>Eukaryota</taxon>
        <taxon>Fungi</taxon>
        <taxon>Dikarya</taxon>
        <taxon>Ascomycota</taxon>
        <taxon>Pezizomycotina</taxon>
        <taxon>Dothideomycetes</taxon>
        <taxon>Pleosporomycetidae</taxon>
        <taxon>Pleosporales</taxon>
        <taxon>Pleosporineae</taxon>
        <taxon>Cucurbitariaceae</taxon>
        <taxon>Cucurbitaria</taxon>
    </lineage>
</organism>
<dbReference type="Pfam" id="PF00472">
    <property type="entry name" value="RF-1"/>
    <property type="match status" value="1"/>
</dbReference>
<dbReference type="Proteomes" id="UP000800039">
    <property type="component" value="Unassembled WGS sequence"/>
</dbReference>
<comment type="caution">
    <text evidence="3">The sequence shown here is derived from an EMBL/GenBank/DDBJ whole genome shotgun (WGS) entry which is preliminary data.</text>
</comment>
<feature type="domain" description="Prokaryotic-type class I peptide chain release factors" evidence="2">
    <location>
        <begin position="80"/>
        <end position="205"/>
    </location>
</feature>
<dbReference type="GeneID" id="63851123"/>
<reference evidence="3" key="1">
    <citation type="submission" date="2020-01" db="EMBL/GenBank/DDBJ databases">
        <authorList>
            <consortium name="DOE Joint Genome Institute"/>
            <person name="Haridas S."/>
            <person name="Albert R."/>
            <person name="Binder M."/>
            <person name="Bloem J."/>
            <person name="Labutti K."/>
            <person name="Salamov A."/>
            <person name="Andreopoulos B."/>
            <person name="Baker S.E."/>
            <person name="Barry K."/>
            <person name="Bills G."/>
            <person name="Bluhm B.H."/>
            <person name="Cannon C."/>
            <person name="Castanera R."/>
            <person name="Culley D.E."/>
            <person name="Daum C."/>
            <person name="Ezra D."/>
            <person name="Gonzalez J.B."/>
            <person name="Henrissat B."/>
            <person name="Kuo A."/>
            <person name="Liang C."/>
            <person name="Lipzen A."/>
            <person name="Lutzoni F."/>
            <person name="Magnuson J."/>
            <person name="Mondo S."/>
            <person name="Nolan M."/>
            <person name="Ohm R."/>
            <person name="Pangilinan J."/>
            <person name="Park H.-J."/>
            <person name="Ramirez L."/>
            <person name="Alfaro M."/>
            <person name="Sun H."/>
            <person name="Tritt A."/>
            <person name="Yoshinaga Y."/>
            <person name="Zwiers L.-H."/>
            <person name="Turgeon B.G."/>
            <person name="Goodwin S.B."/>
            <person name="Spatafora J.W."/>
            <person name="Crous P.W."/>
            <person name="Grigoriev I.V."/>
        </authorList>
    </citation>
    <scope>NUCLEOTIDE SEQUENCE</scope>
    <source>
        <strain evidence="3">CBS 394.84</strain>
    </source>
</reference>
<dbReference type="AlphaFoldDB" id="A0A9P4L791"/>
<dbReference type="PANTHER" id="PTHR11075:SF54">
    <property type="entry name" value="LARGE RIBOSOMAL SUBUNIT PROTEIN ML62"/>
    <property type="match status" value="1"/>
</dbReference>
<dbReference type="EMBL" id="ML976617">
    <property type="protein sequence ID" value="KAF1844069.1"/>
    <property type="molecule type" value="Genomic_DNA"/>
</dbReference>
<dbReference type="OrthoDB" id="270639at2759"/>
<dbReference type="GO" id="GO:0004045">
    <property type="term" value="F:peptidyl-tRNA hydrolase activity"/>
    <property type="evidence" value="ECO:0007669"/>
    <property type="project" value="TreeGrafter"/>
</dbReference>
<proteinExistence type="predicted"/>
<evidence type="ECO:0000259" key="2">
    <source>
        <dbReference type="Pfam" id="PF00472"/>
    </source>
</evidence>
<dbReference type="RefSeq" id="XP_040786632.1">
    <property type="nucleotide sequence ID" value="XM_040933872.1"/>
</dbReference>
<dbReference type="SUPFAM" id="SSF110916">
    <property type="entry name" value="Peptidyl-tRNA hydrolase domain-like"/>
    <property type="match status" value="1"/>
</dbReference>
<dbReference type="GO" id="GO:0016150">
    <property type="term" value="F:translation release factor activity, codon nonspecific"/>
    <property type="evidence" value="ECO:0007669"/>
    <property type="project" value="TreeGrafter"/>
</dbReference>
<evidence type="ECO:0000313" key="3">
    <source>
        <dbReference type="EMBL" id="KAF1844069.1"/>
    </source>
</evidence>
<dbReference type="InterPro" id="IPR000352">
    <property type="entry name" value="Pep_chain_release_fac_I"/>
</dbReference>
<sequence length="211" mass="23180">MHALRFRSILAHPTSVTRLPPAAAVHRQFTLLTARHISNNSSSNNNNSSSSSANDDELQAARTWLAKLHAEAIPLKSIGELSFSRSSGPGGQNVNKVNSKATLRVPLDALLHHVPTALHGHIKRCRYAAAKSNTLLVQADDSRKQSDNAHSCYKRLYEAIVEAGHNAVPAQTSAEQVQRVKDLQKSDNERRLKTKKQQSAKKTSRRGRGDD</sequence>
<feature type="compositionally biased region" description="Basic residues" evidence="1">
    <location>
        <begin position="192"/>
        <end position="211"/>
    </location>
</feature>
<dbReference type="Gene3D" id="3.30.160.20">
    <property type="match status" value="1"/>
</dbReference>
<evidence type="ECO:0000313" key="4">
    <source>
        <dbReference type="Proteomes" id="UP000800039"/>
    </source>
</evidence>
<dbReference type="GO" id="GO:0070126">
    <property type="term" value="P:mitochondrial translational termination"/>
    <property type="evidence" value="ECO:0007669"/>
    <property type="project" value="TreeGrafter"/>
</dbReference>
<feature type="region of interest" description="Disordered" evidence="1">
    <location>
        <begin position="171"/>
        <end position="211"/>
    </location>
</feature>
<dbReference type="GO" id="GO:0005762">
    <property type="term" value="C:mitochondrial large ribosomal subunit"/>
    <property type="evidence" value="ECO:0007669"/>
    <property type="project" value="TreeGrafter"/>
</dbReference>